<proteinExistence type="predicted"/>
<dbReference type="EMBL" id="UGOA01000001">
    <property type="protein sequence ID" value="STX41932.1"/>
    <property type="molecule type" value="Genomic_DNA"/>
</dbReference>
<dbReference type="Gene3D" id="3.40.50.300">
    <property type="entry name" value="P-loop containing nucleotide triphosphate hydrolases"/>
    <property type="match status" value="1"/>
</dbReference>
<dbReference type="InterPro" id="IPR027417">
    <property type="entry name" value="P-loop_NTPase"/>
</dbReference>
<evidence type="ECO:0000313" key="2">
    <source>
        <dbReference type="Proteomes" id="UP000254677"/>
    </source>
</evidence>
<reference evidence="1 2" key="1">
    <citation type="submission" date="2018-06" db="EMBL/GenBank/DDBJ databases">
        <authorList>
            <consortium name="Pathogen Informatics"/>
            <person name="Doyle S."/>
        </authorList>
    </citation>
    <scope>NUCLEOTIDE SEQUENCE [LARGE SCALE GENOMIC DNA]</scope>
    <source>
        <strain evidence="1 2">NCTC13292</strain>
    </source>
</reference>
<gene>
    <name evidence="1" type="ORF">NCTC13292_01267</name>
</gene>
<sequence length="1411" mass="160556">MPKLYTKKRVNFSPIDSSDIPRYQYHHTLRQAIELSATSYSYQEGRDGKPYQWDNIAPEVALVILQDAEKSGVWIEQEVIEQLGSADVFNAAALDSVLDTLNNNPDYSLFTQKLALRITGKQLTQLTHEELELAGITTIEQFDKVYSAFLLEQDKLTKNFPNFEKVKDSDDYNQLLDFLVNNPLYDKFLKSFTTILANEFNRNRATVDQVQAPQEISKQTLLHFFTAISCDLRLKAPPSGVLEKNTLYLEIIDDLLYYTVIAPDGEKVTDSIRPEQLSLHLDKNTSEDELREALPLILRITAQRGHTSTMAFHSTASLKAQGIEYLAGDTHHDLFLSHLPAVDLVNDEANKFCIYQWLQQGNLPRLKSHIAEGACQRYFSSLERFAHQAKEPFAKDEEFIKQVDSVSLLMREIVELIASLDTNRNETDNELDEKLLKLVGHLSWLKEYYGNTPLIKSGDSFPSTEGNFDDFVRKMIFNSTNDKVVRYLTDQMDSSDTLRLNLVDLVNALIKSSSTVQVRQVSNKKMIRILGGDQGNMPPLTVFREQMKEHVSTQLKSNTHHYYTVRSYENDQLELNEAPMSFRGGNLTNTLEETRAFAKKFTRSGEFSADSHLLIGQENNIKKHEVRSATAANSLAATGVDGTRSATDKLDVAIHYGGDRDVKIIYVLRGKEAFHSHSYLDPLGKNKMSEIAFTHVNPSDYVMTIIYDRNNTILDVIPGNLTGEIHGVSDFTRKVLEAGIGFYNVKHNPNYSGSVKLPNPAEQLKTPTIHLHKKKSLIDIIQSHKSETRPKEDKPTHQLSSVRIKRGVTIDGYKHLSLDTLRQEVQATDRWDKTWTFPTKPFNPLSSSLTEVRAEAQRHYNMRHVLTLKDFTGWSERERKLQEAHNRILQPGFMAGDIDTQLAHAQVAREAWLTDVLVPKMQTALLLHIAARLITDYQVDVEDLNQIAQKLQLLIHDKHTSELMEYEHQIMRTLDISDVSGQYQECMEKAKAKMTTIYPMLEEDSYEYRNKFTSCFEMEKNKLRKQSINKAMTEFLDKYLDVYTQQNGLKKKTVYPLADNHDFVFLGPAASGKSTISSQYISREDRKDYVSLATDDYRGVFLPFTEKFEGQEIEQVFIRTQDSAFLISEIVEERMKAKTVERANVIVDGVTYKPSHRELVEKNNNSIVVCACLDDMSLVVRRSYERAMQEDAGSADKGRHVNTSSLINMHKTASLNLIKYCTPNSTIRFYDTNIPKGTVPPLIATVDTHGTKTLTISEEKGALVRLASFFNKARVNIGAKSDDSLFFKKLKKAEFQVDSLFAAMNFGYQIVLNGDNQNPCLTVRKETDGQIVMEVKDVAALKKKMLDSTEIEKELLATVIIYGHYGSLKEVHKQRLLHDISADRMAEKFLASLPEQVVCDLDSEPKFKLDA</sequence>
<dbReference type="OrthoDB" id="5649340at2"/>
<dbReference type="SUPFAM" id="SSF52540">
    <property type="entry name" value="P-loop containing nucleoside triphosphate hydrolases"/>
    <property type="match status" value="1"/>
</dbReference>
<organism evidence="1 2">
    <name type="scientific">Legionella donaldsonii</name>
    <dbReference type="NCBI Taxonomy" id="45060"/>
    <lineage>
        <taxon>Bacteria</taxon>
        <taxon>Pseudomonadati</taxon>
        <taxon>Pseudomonadota</taxon>
        <taxon>Gammaproteobacteria</taxon>
        <taxon>Legionellales</taxon>
        <taxon>Legionellaceae</taxon>
        <taxon>Legionella</taxon>
    </lineage>
</organism>
<name>A0A378J2G7_9GAMM</name>
<accession>A0A378J2G7</accession>
<evidence type="ECO:0000313" key="1">
    <source>
        <dbReference type="EMBL" id="STX41932.1"/>
    </source>
</evidence>
<dbReference type="RefSeq" id="WP_115221007.1">
    <property type="nucleotide sequence ID" value="NZ_UGOA01000001.1"/>
</dbReference>
<protein>
    <submittedName>
        <fullName evidence="1">Coiled-coil protein</fullName>
    </submittedName>
</protein>
<dbReference type="Proteomes" id="UP000254677">
    <property type="component" value="Unassembled WGS sequence"/>
</dbReference>
<keyword evidence="2" id="KW-1185">Reference proteome</keyword>